<dbReference type="EnsemblMetazoa" id="XM_021051072.2">
    <property type="protein sequence ID" value="XP_020906731.1"/>
    <property type="gene ID" value="LOC110244845"/>
</dbReference>
<keyword evidence="3" id="KW-1185">Reference proteome</keyword>
<evidence type="ECO:0000313" key="3">
    <source>
        <dbReference type="Proteomes" id="UP000887567"/>
    </source>
</evidence>
<name>A0A913XMH3_EXADI</name>
<organism evidence="2 3">
    <name type="scientific">Exaiptasia diaphana</name>
    <name type="common">Tropical sea anemone</name>
    <name type="synonym">Aiptasia pulchella</name>
    <dbReference type="NCBI Taxonomy" id="2652724"/>
    <lineage>
        <taxon>Eukaryota</taxon>
        <taxon>Metazoa</taxon>
        <taxon>Cnidaria</taxon>
        <taxon>Anthozoa</taxon>
        <taxon>Hexacorallia</taxon>
        <taxon>Actiniaria</taxon>
        <taxon>Aiptasiidae</taxon>
        <taxon>Exaiptasia</taxon>
    </lineage>
</organism>
<feature type="chain" id="PRO_5037319358" evidence="1">
    <location>
        <begin position="21"/>
        <end position="110"/>
    </location>
</feature>
<dbReference type="Proteomes" id="UP000887567">
    <property type="component" value="Unplaced"/>
</dbReference>
<dbReference type="KEGG" id="epa:110244845"/>
<proteinExistence type="predicted"/>
<dbReference type="AlphaFoldDB" id="A0A913XMH3"/>
<evidence type="ECO:0000256" key="1">
    <source>
        <dbReference type="SAM" id="SignalP"/>
    </source>
</evidence>
<protein>
    <submittedName>
        <fullName evidence="2">Uncharacterized protein</fullName>
    </submittedName>
</protein>
<keyword evidence="1" id="KW-0732">Signal</keyword>
<dbReference type="RefSeq" id="XP_020906731.1">
    <property type="nucleotide sequence ID" value="XM_021051072.2"/>
</dbReference>
<accession>A0A913XMH3</accession>
<evidence type="ECO:0000313" key="2">
    <source>
        <dbReference type="EnsemblMetazoa" id="XP_020906731.1"/>
    </source>
</evidence>
<reference evidence="2" key="1">
    <citation type="submission" date="2022-11" db="UniProtKB">
        <authorList>
            <consortium name="EnsemblMetazoa"/>
        </authorList>
    </citation>
    <scope>IDENTIFICATION</scope>
</reference>
<sequence>MADKIIAAGVILLCATMSRGVPLMGVDSKTTARVARSEATHLLPFLIKTHEEFEKQNFKNQDYDHHVLLKGIKQVTNFETLSVSISEYVDTQIKNRSLVFTNHHKKSYKL</sequence>
<dbReference type="GeneID" id="110244845"/>
<feature type="signal peptide" evidence="1">
    <location>
        <begin position="1"/>
        <end position="20"/>
    </location>
</feature>